<evidence type="ECO:0000313" key="4">
    <source>
        <dbReference type="Proteomes" id="UP000002640"/>
    </source>
</evidence>
<evidence type="ECO:0008006" key="5">
    <source>
        <dbReference type="Google" id="ProtNLM"/>
    </source>
</evidence>
<protein>
    <recommendedName>
        <fullName evidence="5">Bidirectional sugar transporter SWEET</fullName>
    </recommendedName>
</protein>
<name>G4Z002_PHYSP</name>
<dbReference type="AlphaFoldDB" id="G4Z002"/>
<dbReference type="Gene3D" id="1.20.1280.290">
    <property type="match status" value="1"/>
</dbReference>
<dbReference type="RefSeq" id="XP_009518653.1">
    <property type="nucleotide sequence ID" value="XM_009520358.1"/>
</dbReference>
<gene>
    <name evidence="3" type="ORF">PHYSODRAFT_258054</name>
</gene>
<keyword evidence="2" id="KW-1133">Transmembrane helix</keyword>
<feature type="transmembrane region" description="Helical" evidence="2">
    <location>
        <begin position="41"/>
        <end position="62"/>
    </location>
</feature>
<dbReference type="OMA" id="RTHGLCF"/>
<evidence type="ECO:0000313" key="3">
    <source>
        <dbReference type="EMBL" id="EGZ23365.1"/>
    </source>
</evidence>
<evidence type="ECO:0000256" key="1">
    <source>
        <dbReference type="SAM" id="MobiDB-lite"/>
    </source>
</evidence>
<evidence type="ECO:0000256" key="2">
    <source>
        <dbReference type="SAM" id="Phobius"/>
    </source>
</evidence>
<feature type="transmembrane region" description="Helical" evidence="2">
    <location>
        <begin position="68"/>
        <end position="86"/>
    </location>
</feature>
<feature type="transmembrane region" description="Helical" evidence="2">
    <location>
        <begin position="152"/>
        <end position="176"/>
    </location>
</feature>
<keyword evidence="2" id="KW-0472">Membrane</keyword>
<accession>G4Z002</accession>
<dbReference type="KEGG" id="psoj:PHYSODRAFT_258054"/>
<dbReference type="InParanoid" id="G4Z002"/>
<feature type="region of interest" description="Disordered" evidence="1">
    <location>
        <begin position="200"/>
        <end position="219"/>
    </location>
</feature>
<feature type="transmembrane region" description="Helical" evidence="2">
    <location>
        <begin position="126"/>
        <end position="146"/>
    </location>
</feature>
<reference evidence="3 4" key="1">
    <citation type="journal article" date="2006" name="Science">
        <title>Phytophthora genome sequences uncover evolutionary origins and mechanisms of pathogenesis.</title>
        <authorList>
            <person name="Tyler B.M."/>
            <person name="Tripathy S."/>
            <person name="Zhang X."/>
            <person name="Dehal P."/>
            <person name="Jiang R.H."/>
            <person name="Aerts A."/>
            <person name="Arredondo F.D."/>
            <person name="Baxter L."/>
            <person name="Bensasson D."/>
            <person name="Beynon J.L."/>
            <person name="Chapman J."/>
            <person name="Damasceno C.M."/>
            <person name="Dorrance A.E."/>
            <person name="Dou D."/>
            <person name="Dickerman A.W."/>
            <person name="Dubchak I.L."/>
            <person name="Garbelotto M."/>
            <person name="Gijzen M."/>
            <person name="Gordon S.G."/>
            <person name="Govers F."/>
            <person name="Grunwald N.J."/>
            <person name="Huang W."/>
            <person name="Ivors K.L."/>
            <person name="Jones R.W."/>
            <person name="Kamoun S."/>
            <person name="Krampis K."/>
            <person name="Lamour K.H."/>
            <person name="Lee M.K."/>
            <person name="McDonald W.H."/>
            <person name="Medina M."/>
            <person name="Meijer H.J."/>
            <person name="Nordberg E.K."/>
            <person name="Maclean D.J."/>
            <person name="Ospina-Giraldo M.D."/>
            <person name="Morris P.F."/>
            <person name="Phuntumart V."/>
            <person name="Putnam N.H."/>
            <person name="Rash S."/>
            <person name="Rose J.K."/>
            <person name="Sakihama Y."/>
            <person name="Salamov A.A."/>
            <person name="Savidor A."/>
            <person name="Scheuring C.F."/>
            <person name="Smith B.M."/>
            <person name="Sobral B.W."/>
            <person name="Terry A."/>
            <person name="Torto-Alalibo T.A."/>
            <person name="Win J."/>
            <person name="Xu Z."/>
            <person name="Zhang H."/>
            <person name="Grigoriev I.V."/>
            <person name="Rokhsar D.S."/>
            <person name="Boore J.L."/>
        </authorList>
    </citation>
    <scope>NUCLEOTIDE SEQUENCE [LARGE SCALE GENOMIC DNA]</scope>
    <source>
        <strain evidence="3 4">P6497</strain>
    </source>
</reference>
<feature type="compositionally biased region" description="Basic and acidic residues" evidence="1">
    <location>
        <begin position="203"/>
        <end position="212"/>
    </location>
</feature>
<sequence>MVNFSVMVVVRIWVWCGTLASIYMPSIAVRRIYRERRVGRAWFPNFPAFAIGDIASLCYVFVYWRCRVWLVGRAFYVILGLSGYTVQTREDVGRTHGLCFCDVTVVSINILVLKNLVRVFKQKSAASINVASLCVGTFYSVGWLTFGQLTSNWIIAGPQVFVLGLHFSAWTMYFAFSRKSTTYSVTTDEDPNMLSIEISPLADPDKKEEADPRYPVYESLQSPLAPLHLRDK</sequence>
<dbReference type="Proteomes" id="UP000002640">
    <property type="component" value="Unassembled WGS sequence"/>
</dbReference>
<feature type="transmembrane region" description="Helical" evidence="2">
    <location>
        <begin position="12"/>
        <end position="29"/>
    </location>
</feature>
<dbReference type="EMBL" id="JH159152">
    <property type="protein sequence ID" value="EGZ23365.1"/>
    <property type="molecule type" value="Genomic_DNA"/>
</dbReference>
<keyword evidence="2" id="KW-0812">Transmembrane</keyword>
<proteinExistence type="predicted"/>
<keyword evidence="4" id="KW-1185">Reference proteome</keyword>
<dbReference type="GeneID" id="20638933"/>
<organism evidence="3 4">
    <name type="scientific">Phytophthora sojae (strain P6497)</name>
    <name type="common">Soybean stem and root rot agent</name>
    <name type="synonym">Phytophthora megasperma f. sp. glycines</name>
    <dbReference type="NCBI Taxonomy" id="1094619"/>
    <lineage>
        <taxon>Eukaryota</taxon>
        <taxon>Sar</taxon>
        <taxon>Stramenopiles</taxon>
        <taxon>Oomycota</taxon>
        <taxon>Peronosporomycetes</taxon>
        <taxon>Peronosporales</taxon>
        <taxon>Peronosporaceae</taxon>
        <taxon>Phytophthora</taxon>
    </lineage>
</organism>